<dbReference type="SMART" id="SM00866">
    <property type="entry name" value="UTRA"/>
    <property type="match status" value="1"/>
</dbReference>
<dbReference type="InterPro" id="IPR028978">
    <property type="entry name" value="Chorismate_lyase_/UTRA_dom_sf"/>
</dbReference>
<dbReference type="GO" id="GO:0045892">
    <property type="term" value="P:negative regulation of DNA-templated transcription"/>
    <property type="evidence" value="ECO:0007669"/>
    <property type="project" value="TreeGrafter"/>
</dbReference>
<dbReference type="Pfam" id="PF00392">
    <property type="entry name" value="GntR"/>
    <property type="match status" value="1"/>
</dbReference>
<dbReference type="OrthoDB" id="8584262at2"/>
<dbReference type="InterPro" id="IPR036390">
    <property type="entry name" value="WH_DNA-bd_sf"/>
</dbReference>
<dbReference type="Proteomes" id="UP000192674">
    <property type="component" value="Unassembled WGS sequence"/>
</dbReference>
<evidence type="ECO:0000313" key="5">
    <source>
        <dbReference type="EMBL" id="SMD13853.1"/>
    </source>
</evidence>
<organism evidence="5 6">
    <name type="scientific">Kibdelosporangium aridum</name>
    <dbReference type="NCBI Taxonomy" id="2030"/>
    <lineage>
        <taxon>Bacteria</taxon>
        <taxon>Bacillati</taxon>
        <taxon>Actinomycetota</taxon>
        <taxon>Actinomycetes</taxon>
        <taxon>Pseudonocardiales</taxon>
        <taxon>Pseudonocardiaceae</taxon>
        <taxon>Kibdelosporangium</taxon>
    </lineage>
</organism>
<name>A0A1W2EVX6_KIBAR</name>
<dbReference type="Gene3D" id="1.10.10.10">
    <property type="entry name" value="Winged helix-like DNA-binding domain superfamily/Winged helix DNA-binding domain"/>
    <property type="match status" value="1"/>
</dbReference>
<evidence type="ECO:0000256" key="1">
    <source>
        <dbReference type="ARBA" id="ARBA00023015"/>
    </source>
</evidence>
<dbReference type="PRINTS" id="PR00035">
    <property type="entry name" value="HTHGNTR"/>
</dbReference>
<dbReference type="InterPro" id="IPR000524">
    <property type="entry name" value="Tscrpt_reg_HTH_GntR"/>
</dbReference>
<dbReference type="PANTHER" id="PTHR44846:SF1">
    <property type="entry name" value="MANNOSYL-D-GLYCERATE TRANSPORT_METABOLISM SYSTEM REPRESSOR MNGR-RELATED"/>
    <property type="match status" value="1"/>
</dbReference>
<dbReference type="SUPFAM" id="SSF64288">
    <property type="entry name" value="Chorismate lyase-like"/>
    <property type="match status" value="1"/>
</dbReference>
<gene>
    <name evidence="5" type="ORF">SAMN05661093_04929</name>
</gene>
<sequence>MKRAEVRERLRQLINSRQPGEVLPSERNLSEELGVSRPTLRAAMSDLAKDGLLVREHGRGTFTGARKISQELSPMPTGDFNAPPADGTWFSRVVEFTTHVAGARLGQRLQVSPSTELLYVSRIRIVDDSPMAIERILLPAELVPEIAPADFESGSLYELLRIRYEVVARTAVQTTEPTVTDPAESQLLGVPLHAPALLFERTTRDTTDRVIEYTRSIYRGDRYRITTHLTFDHTSG</sequence>
<dbReference type="InterPro" id="IPR050679">
    <property type="entry name" value="Bact_HTH_transcr_reg"/>
</dbReference>
<dbReference type="EMBL" id="FWXV01000004">
    <property type="protein sequence ID" value="SMD13853.1"/>
    <property type="molecule type" value="Genomic_DNA"/>
</dbReference>
<keyword evidence="2" id="KW-0238">DNA-binding</keyword>
<dbReference type="PANTHER" id="PTHR44846">
    <property type="entry name" value="MANNOSYL-D-GLYCERATE TRANSPORT/METABOLISM SYSTEM REPRESSOR MNGR-RELATED"/>
    <property type="match status" value="1"/>
</dbReference>
<dbReference type="SMART" id="SM00345">
    <property type="entry name" value="HTH_GNTR"/>
    <property type="match status" value="1"/>
</dbReference>
<dbReference type="SUPFAM" id="SSF46785">
    <property type="entry name" value="Winged helix' DNA-binding domain"/>
    <property type="match status" value="1"/>
</dbReference>
<keyword evidence="1" id="KW-0805">Transcription regulation</keyword>
<dbReference type="PROSITE" id="PS50949">
    <property type="entry name" value="HTH_GNTR"/>
    <property type="match status" value="1"/>
</dbReference>
<dbReference type="CDD" id="cd07377">
    <property type="entry name" value="WHTH_GntR"/>
    <property type="match status" value="1"/>
</dbReference>
<keyword evidence="3" id="KW-0804">Transcription</keyword>
<dbReference type="InterPro" id="IPR036388">
    <property type="entry name" value="WH-like_DNA-bd_sf"/>
</dbReference>
<evidence type="ECO:0000256" key="2">
    <source>
        <dbReference type="ARBA" id="ARBA00023125"/>
    </source>
</evidence>
<dbReference type="AlphaFoldDB" id="A0A1W2EVX6"/>
<reference evidence="5 6" key="1">
    <citation type="submission" date="2017-04" db="EMBL/GenBank/DDBJ databases">
        <authorList>
            <person name="Afonso C.L."/>
            <person name="Miller P.J."/>
            <person name="Scott M.A."/>
            <person name="Spackman E."/>
            <person name="Goraichik I."/>
            <person name="Dimitrov K.M."/>
            <person name="Suarez D.L."/>
            <person name="Swayne D.E."/>
        </authorList>
    </citation>
    <scope>NUCLEOTIDE SEQUENCE [LARGE SCALE GENOMIC DNA]</scope>
    <source>
        <strain evidence="5 6">DSM 43828</strain>
    </source>
</reference>
<evidence type="ECO:0000259" key="4">
    <source>
        <dbReference type="PROSITE" id="PS50949"/>
    </source>
</evidence>
<feature type="domain" description="HTH gntR-type" evidence="4">
    <location>
        <begin position="1"/>
        <end position="66"/>
    </location>
</feature>
<proteinExistence type="predicted"/>
<accession>A0A1W2EVX6</accession>
<keyword evidence="6" id="KW-1185">Reference proteome</keyword>
<dbReference type="Gene3D" id="3.40.1410.10">
    <property type="entry name" value="Chorismate lyase-like"/>
    <property type="match status" value="1"/>
</dbReference>
<evidence type="ECO:0000256" key="3">
    <source>
        <dbReference type="ARBA" id="ARBA00023163"/>
    </source>
</evidence>
<evidence type="ECO:0000313" key="6">
    <source>
        <dbReference type="Proteomes" id="UP000192674"/>
    </source>
</evidence>
<dbReference type="Pfam" id="PF07702">
    <property type="entry name" value="UTRA"/>
    <property type="match status" value="1"/>
</dbReference>
<protein>
    <submittedName>
        <fullName evidence="5">GntR family transcriptional regulator</fullName>
    </submittedName>
</protein>
<dbReference type="GO" id="GO:0003677">
    <property type="term" value="F:DNA binding"/>
    <property type="evidence" value="ECO:0007669"/>
    <property type="project" value="UniProtKB-KW"/>
</dbReference>
<dbReference type="RefSeq" id="WP_084429338.1">
    <property type="nucleotide sequence ID" value="NZ_FWXV01000004.1"/>
</dbReference>
<dbReference type="GO" id="GO:0003700">
    <property type="term" value="F:DNA-binding transcription factor activity"/>
    <property type="evidence" value="ECO:0007669"/>
    <property type="project" value="InterPro"/>
</dbReference>
<dbReference type="InterPro" id="IPR011663">
    <property type="entry name" value="UTRA"/>
</dbReference>